<evidence type="ECO:0000256" key="1">
    <source>
        <dbReference type="ARBA" id="ARBA00022574"/>
    </source>
</evidence>
<dbReference type="SUPFAM" id="SSF54695">
    <property type="entry name" value="POZ domain"/>
    <property type="match status" value="1"/>
</dbReference>
<proteinExistence type="predicted"/>
<keyword evidence="1 3" id="KW-0853">WD repeat</keyword>
<dbReference type="AlphaFoldDB" id="A0A9Q0RFZ0"/>
<reference evidence="5" key="1">
    <citation type="submission" date="2022-10" db="EMBL/GenBank/DDBJ databases">
        <title>Novel sulphate-reducing endosymbionts in the free-living metamonad Anaeramoeba.</title>
        <authorList>
            <person name="Jerlstrom-Hultqvist J."/>
            <person name="Cepicka I."/>
            <person name="Gallot-Lavallee L."/>
            <person name="Salas-Leiva D."/>
            <person name="Curtis B.A."/>
            <person name="Zahonova K."/>
            <person name="Pipaliya S."/>
            <person name="Dacks J."/>
            <person name="Roger A.J."/>
        </authorList>
    </citation>
    <scope>NUCLEOTIDE SEQUENCE</scope>
    <source>
        <strain evidence="5">BMAN</strain>
    </source>
</reference>
<evidence type="ECO:0000259" key="4">
    <source>
        <dbReference type="PROSITE" id="PS50097"/>
    </source>
</evidence>
<feature type="repeat" description="WD" evidence="3">
    <location>
        <begin position="33"/>
        <end position="58"/>
    </location>
</feature>
<dbReference type="Proteomes" id="UP001149090">
    <property type="component" value="Unassembled WGS sequence"/>
</dbReference>
<dbReference type="PANTHER" id="PTHR22847">
    <property type="entry name" value="WD40 REPEAT PROTEIN"/>
    <property type="match status" value="1"/>
</dbReference>
<dbReference type="Gene3D" id="2.130.10.10">
    <property type="entry name" value="YVTN repeat-like/Quinoprotein amine dehydrogenase"/>
    <property type="match status" value="2"/>
</dbReference>
<dbReference type="PROSITE" id="PS50097">
    <property type="entry name" value="BTB"/>
    <property type="match status" value="1"/>
</dbReference>
<evidence type="ECO:0000313" key="5">
    <source>
        <dbReference type="EMBL" id="KAJ5078609.1"/>
    </source>
</evidence>
<dbReference type="InterPro" id="IPR000210">
    <property type="entry name" value="BTB/POZ_dom"/>
</dbReference>
<dbReference type="EMBL" id="JAPDFW010000053">
    <property type="protein sequence ID" value="KAJ5078609.1"/>
    <property type="molecule type" value="Genomic_DNA"/>
</dbReference>
<evidence type="ECO:0000256" key="2">
    <source>
        <dbReference type="ARBA" id="ARBA00022737"/>
    </source>
</evidence>
<dbReference type="GO" id="GO:1990234">
    <property type="term" value="C:transferase complex"/>
    <property type="evidence" value="ECO:0007669"/>
    <property type="project" value="UniProtKB-ARBA"/>
</dbReference>
<dbReference type="InterPro" id="IPR015943">
    <property type="entry name" value="WD40/YVTN_repeat-like_dom_sf"/>
</dbReference>
<dbReference type="InterPro" id="IPR019775">
    <property type="entry name" value="WD40_repeat_CS"/>
</dbReference>
<feature type="domain" description="BTB" evidence="4">
    <location>
        <begin position="408"/>
        <end position="474"/>
    </location>
</feature>
<comment type="caution">
    <text evidence="5">The sequence shown here is derived from an EMBL/GenBank/DDBJ whole genome shotgun (WGS) entry which is preliminary data.</text>
</comment>
<dbReference type="OrthoDB" id="674604at2759"/>
<dbReference type="SUPFAM" id="SSF50978">
    <property type="entry name" value="WD40 repeat-like"/>
    <property type="match status" value="1"/>
</dbReference>
<dbReference type="Pfam" id="PF00400">
    <property type="entry name" value="WD40"/>
    <property type="match status" value="3"/>
</dbReference>
<dbReference type="PANTHER" id="PTHR22847:SF637">
    <property type="entry name" value="WD REPEAT DOMAIN 5B"/>
    <property type="match status" value="1"/>
</dbReference>
<dbReference type="SMART" id="SM00225">
    <property type="entry name" value="BTB"/>
    <property type="match status" value="1"/>
</dbReference>
<dbReference type="PROSITE" id="PS50082">
    <property type="entry name" value="WD_REPEATS_2"/>
    <property type="match status" value="2"/>
</dbReference>
<evidence type="ECO:0000313" key="6">
    <source>
        <dbReference type="Proteomes" id="UP001149090"/>
    </source>
</evidence>
<accession>A0A9Q0RFZ0</accession>
<name>A0A9Q0RFZ0_ANAIG</name>
<dbReference type="InterPro" id="IPR036322">
    <property type="entry name" value="WD40_repeat_dom_sf"/>
</dbReference>
<dbReference type="InterPro" id="IPR011333">
    <property type="entry name" value="SKP1/BTB/POZ_sf"/>
</dbReference>
<dbReference type="Gene3D" id="3.30.710.10">
    <property type="entry name" value="Potassium Channel Kv1.1, Chain A"/>
    <property type="match status" value="1"/>
</dbReference>
<sequence>MENRKNQQSTNEQKRAGVLYGSIQEVRCLYAYSNYLFSGGFDRRIRVWDLKKCQIVRILDADGYIFSLRVENNILYSAGAKIIAWDYNSGKQFLVFENIIEPFCFSMAISNGMIYTGGNSNFIVCYKINNPKNTDIIKTPSAVWSLSIYGEELYAGLSSGEIRAFSLKCLKCTKIFNCKSGAWGIAFYCNKMFTGSEDGIIRIWELKNKKKIVKQKKPIESLNVHNSSIVSMNLKDDILFSGGEDMTVSVINARTLKYIKSFKSSDKIWSVFPYKNYLYTGSVDSTISLWNIKDLLLRYSILQDLHLLLHRQECYDTIIKTKDGQIKIVSLLVEKRTKKPIKELINHFEAKTTKESMNFFELVYTGRSNFPTENQNIFSELKIDEKILKGRKKVIEVLENFYQDEKSKDFKIISQNTEIKVHKFILTARSELYRGMFLNVKDDSEQVTDYSNRSVQAIKALIKYFYVDKLDKDISQDVVNELLDAQVFYQLNDECSLGHELEKCSYYNKVSLK</sequence>
<dbReference type="SMART" id="SM00320">
    <property type="entry name" value="WD40"/>
    <property type="match status" value="5"/>
</dbReference>
<dbReference type="Pfam" id="PF00651">
    <property type="entry name" value="BTB"/>
    <property type="match status" value="1"/>
</dbReference>
<organism evidence="5 6">
    <name type="scientific">Anaeramoeba ignava</name>
    <name type="common">Anaerobic marine amoeba</name>
    <dbReference type="NCBI Taxonomy" id="1746090"/>
    <lineage>
        <taxon>Eukaryota</taxon>
        <taxon>Metamonada</taxon>
        <taxon>Anaeramoebidae</taxon>
        <taxon>Anaeramoeba</taxon>
    </lineage>
</organism>
<dbReference type="PROSITE" id="PS00678">
    <property type="entry name" value="WD_REPEATS_1"/>
    <property type="match status" value="1"/>
</dbReference>
<protein>
    <recommendedName>
        <fullName evidence="4">BTB domain-containing protein</fullName>
    </recommendedName>
</protein>
<keyword evidence="2" id="KW-0677">Repeat</keyword>
<dbReference type="InterPro" id="IPR020472">
    <property type="entry name" value="WD40_PAC1"/>
</dbReference>
<feature type="repeat" description="WD" evidence="3">
    <location>
        <begin position="192"/>
        <end position="214"/>
    </location>
</feature>
<keyword evidence="6" id="KW-1185">Reference proteome</keyword>
<gene>
    <name evidence="5" type="ORF">M0811_04934</name>
</gene>
<evidence type="ECO:0000256" key="3">
    <source>
        <dbReference type="PROSITE-ProRule" id="PRU00221"/>
    </source>
</evidence>
<dbReference type="PRINTS" id="PR00320">
    <property type="entry name" value="GPROTEINBRPT"/>
</dbReference>
<dbReference type="InterPro" id="IPR001680">
    <property type="entry name" value="WD40_rpt"/>
</dbReference>